<feature type="transmembrane region" description="Helical" evidence="7">
    <location>
        <begin position="168"/>
        <end position="189"/>
    </location>
</feature>
<dbReference type="Gene3D" id="1.20.5.340">
    <property type="match status" value="1"/>
</dbReference>
<keyword evidence="12" id="KW-1185">Reference proteome</keyword>
<evidence type="ECO:0000259" key="9">
    <source>
        <dbReference type="PROSITE" id="PS51781"/>
    </source>
</evidence>
<dbReference type="AlphaFoldDB" id="A0AAW7YZE7"/>
<comment type="subcellular location">
    <subcellularLocation>
        <location evidence="1">Membrane</location>
        <topology evidence="1">Single-pass membrane protein</topology>
    </subcellularLocation>
</comment>
<proteinExistence type="predicted"/>
<dbReference type="EMBL" id="JAUOQI010000002">
    <property type="protein sequence ID" value="MDO6576584.1"/>
    <property type="molecule type" value="Genomic_DNA"/>
</dbReference>
<dbReference type="InterPro" id="IPR003646">
    <property type="entry name" value="SH3-like_bac-type"/>
</dbReference>
<feature type="domain" description="SH3b" evidence="9">
    <location>
        <begin position="29"/>
        <end position="95"/>
    </location>
</feature>
<dbReference type="GO" id="GO:0016020">
    <property type="term" value="C:membrane"/>
    <property type="evidence" value="ECO:0007669"/>
    <property type="project" value="UniProtKB-SubCell"/>
</dbReference>
<accession>A0AAW7YZE7</accession>
<evidence type="ECO:0000256" key="2">
    <source>
        <dbReference type="ARBA" id="ARBA00022692"/>
    </source>
</evidence>
<dbReference type="PROSITE" id="PS51781">
    <property type="entry name" value="SH3B"/>
    <property type="match status" value="1"/>
</dbReference>
<gene>
    <name evidence="10" type="ORF">AVL57_04080</name>
    <name evidence="11" type="ORF">Q4527_04240</name>
</gene>
<dbReference type="Proteomes" id="UP000056750">
    <property type="component" value="Chromosome"/>
</dbReference>
<evidence type="ECO:0000256" key="4">
    <source>
        <dbReference type="ARBA" id="ARBA00022989"/>
    </source>
</evidence>
<name>A0AAW7YZE7_9ALTE</name>
<evidence type="ECO:0000256" key="8">
    <source>
        <dbReference type="SAM" id="SignalP"/>
    </source>
</evidence>
<evidence type="ECO:0000313" key="11">
    <source>
        <dbReference type="EMBL" id="MDO6576584.1"/>
    </source>
</evidence>
<evidence type="ECO:0000313" key="10">
    <source>
        <dbReference type="EMBL" id="AMJ73228.1"/>
    </source>
</evidence>
<dbReference type="Pfam" id="PF08239">
    <property type="entry name" value="SH3_3"/>
    <property type="match status" value="1"/>
</dbReference>
<keyword evidence="2 7" id="KW-0812">Transmembrane</keyword>
<reference evidence="11" key="2">
    <citation type="submission" date="2023-07" db="EMBL/GenBank/DDBJ databases">
        <title>Genome content predicts the carbon catabolic preferences of heterotrophic bacteria.</title>
        <authorList>
            <person name="Gralka M."/>
        </authorList>
    </citation>
    <scope>NUCLEOTIDE SEQUENCE</scope>
    <source>
        <strain evidence="11">F2M12</strain>
    </source>
</reference>
<dbReference type="RefSeq" id="WP_057794092.1">
    <property type="nucleotide sequence ID" value="NZ_CAXIBE010000008.1"/>
</dbReference>
<dbReference type="KEGG" id="asq:AVL57_04080"/>
<dbReference type="Gene3D" id="2.30.30.40">
    <property type="entry name" value="SH3 Domains"/>
    <property type="match status" value="1"/>
</dbReference>
<dbReference type="PIRSF" id="PIRSF006158">
    <property type="entry name" value="UCP006158_SH3"/>
    <property type="match status" value="1"/>
</dbReference>
<keyword evidence="4 7" id="KW-1133">Transmembrane helix</keyword>
<keyword evidence="5 7" id="KW-0472">Membrane</keyword>
<sequence length="200" mass="22452">MIRKWLAVALFACSCQALALQESDTLEASSSHYIRDDLFIFLHTGPGRNYRILGSVEAGTPITVLDRDADAEFTQVTDDEGRKGWVESKYVTTEMSQAEKLPILSEQLAQSQTSLQTTQRENANLRQQLNDARQQITQLTTDTEQQSNDIKRLSAQVESADKDELVTWFTRGGIVAGAGILLGVLLTYLPKKRNRSKEWM</sequence>
<feature type="signal peptide" evidence="8">
    <location>
        <begin position="1"/>
        <end position="19"/>
    </location>
</feature>
<dbReference type="InterPro" id="IPR016476">
    <property type="entry name" value="SH3_dom_pro"/>
</dbReference>
<dbReference type="PROSITE" id="PS51257">
    <property type="entry name" value="PROKAR_LIPOPROTEIN"/>
    <property type="match status" value="1"/>
</dbReference>
<dbReference type="NCBIfam" id="TIGR04211">
    <property type="entry name" value="SH3_and_anchor"/>
    <property type="match status" value="1"/>
</dbReference>
<keyword evidence="3 8" id="KW-0732">Signal</keyword>
<evidence type="ECO:0000256" key="6">
    <source>
        <dbReference type="SAM" id="Coils"/>
    </source>
</evidence>
<reference evidence="10 12" key="1">
    <citation type="submission" date="2015-12" db="EMBL/GenBank/DDBJ databases">
        <title>Intraspecies pangenome expansion in the marine bacterium Alteromonas.</title>
        <authorList>
            <person name="Lopez-Perez M."/>
            <person name="Rodriguez-Valera F."/>
        </authorList>
    </citation>
    <scope>NUCLEOTIDE SEQUENCE [LARGE SCALE GENOMIC DNA]</scope>
    <source>
        <strain evidence="10 12">LMG 21861</strain>
    </source>
</reference>
<evidence type="ECO:0000313" key="13">
    <source>
        <dbReference type="Proteomes" id="UP001170717"/>
    </source>
</evidence>
<keyword evidence="6" id="KW-0175">Coiled coil</keyword>
<feature type="chain" id="PRO_5043420583" evidence="8">
    <location>
        <begin position="20"/>
        <end position="200"/>
    </location>
</feature>
<dbReference type="Proteomes" id="UP001170717">
    <property type="component" value="Unassembled WGS sequence"/>
</dbReference>
<evidence type="ECO:0000256" key="5">
    <source>
        <dbReference type="ARBA" id="ARBA00023136"/>
    </source>
</evidence>
<dbReference type="EMBL" id="CP013926">
    <property type="protein sequence ID" value="AMJ73228.1"/>
    <property type="molecule type" value="Genomic_DNA"/>
</dbReference>
<protein>
    <submittedName>
        <fullName evidence="11">TIGR04211 family SH3 domain-containing protein</fullName>
    </submittedName>
</protein>
<evidence type="ECO:0000256" key="7">
    <source>
        <dbReference type="SAM" id="Phobius"/>
    </source>
</evidence>
<evidence type="ECO:0000256" key="1">
    <source>
        <dbReference type="ARBA" id="ARBA00004167"/>
    </source>
</evidence>
<dbReference type="SMART" id="SM00287">
    <property type="entry name" value="SH3b"/>
    <property type="match status" value="1"/>
</dbReference>
<evidence type="ECO:0000313" key="12">
    <source>
        <dbReference type="Proteomes" id="UP000056750"/>
    </source>
</evidence>
<organism evidence="11 13">
    <name type="scientific">Alteromonas stellipolaris</name>
    <dbReference type="NCBI Taxonomy" id="233316"/>
    <lineage>
        <taxon>Bacteria</taxon>
        <taxon>Pseudomonadati</taxon>
        <taxon>Pseudomonadota</taxon>
        <taxon>Gammaproteobacteria</taxon>
        <taxon>Alteromonadales</taxon>
        <taxon>Alteromonadaceae</taxon>
        <taxon>Alteromonas/Salinimonas group</taxon>
        <taxon>Alteromonas</taxon>
    </lineage>
</organism>
<feature type="coiled-coil region" evidence="6">
    <location>
        <begin position="108"/>
        <end position="163"/>
    </location>
</feature>
<evidence type="ECO:0000256" key="3">
    <source>
        <dbReference type="ARBA" id="ARBA00022729"/>
    </source>
</evidence>